<keyword evidence="3" id="KW-1185">Reference proteome</keyword>
<name>A0A4R3LTG9_9HYPH</name>
<reference evidence="2 3" key="1">
    <citation type="submission" date="2019-03" db="EMBL/GenBank/DDBJ databases">
        <title>Genomic Encyclopedia of Type Strains, Phase IV (KMG-IV): sequencing the most valuable type-strain genomes for metagenomic binning, comparative biology and taxonomic classification.</title>
        <authorList>
            <person name="Goeker M."/>
        </authorList>
    </citation>
    <scope>NUCLEOTIDE SEQUENCE [LARGE SCALE GENOMIC DNA]</scope>
    <source>
        <strain evidence="2 3">DSM 9035</strain>
    </source>
</reference>
<dbReference type="RefSeq" id="WP_132032935.1">
    <property type="nucleotide sequence ID" value="NZ_SMAI01000010.1"/>
</dbReference>
<evidence type="ECO:0000313" key="3">
    <source>
        <dbReference type="Proteomes" id="UP000294664"/>
    </source>
</evidence>
<evidence type="ECO:0000313" key="2">
    <source>
        <dbReference type="EMBL" id="TCT03186.1"/>
    </source>
</evidence>
<dbReference type="Proteomes" id="UP000294664">
    <property type="component" value="Unassembled WGS sequence"/>
</dbReference>
<protein>
    <submittedName>
        <fullName evidence="2">Uncharacterized protein DUF992</fullName>
    </submittedName>
</protein>
<dbReference type="AlphaFoldDB" id="A0A4R3LTG9"/>
<gene>
    <name evidence="2" type="ORF">EDC64_11049</name>
</gene>
<sequence length="160" mass="16011">MKMFAKAGLAAAIAASALTLGALPAAAQSRVQVGTLVCNMKPNVAFIIGSVREATCTLKPATRRTAAGSYAATIRRFGLDIGMNGTGVMVWTVLAPTRSINPTDLRGTYVGVSAGAAIGVGVGANALVGGSNNTIALQPVSVQGETGINLALGVADLTLR</sequence>
<dbReference type="EMBL" id="SMAI01000010">
    <property type="protein sequence ID" value="TCT03186.1"/>
    <property type="molecule type" value="Genomic_DNA"/>
</dbReference>
<organism evidence="2 3">
    <name type="scientific">Aquabacter spiritensis</name>
    <dbReference type="NCBI Taxonomy" id="933073"/>
    <lineage>
        <taxon>Bacteria</taxon>
        <taxon>Pseudomonadati</taxon>
        <taxon>Pseudomonadota</taxon>
        <taxon>Alphaproteobacteria</taxon>
        <taxon>Hyphomicrobiales</taxon>
        <taxon>Xanthobacteraceae</taxon>
        <taxon>Aquabacter</taxon>
    </lineage>
</organism>
<evidence type="ECO:0000256" key="1">
    <source>
        <dbReference type="SAM" id="SignalP"/>
    </source>
</evidence>
<accession>A0A4R3LTG9</accession>
<proteinExistence type="predicted"/>
<dbReference type="InterPro" id="IPR009333">
    <property type="entry name" value="DUF992"/>
</dbReference>
<keyword evidence="1" id="KW-0732">Signal</keyword>
<comment type="caution">
    <text evidence="2">The sequence shown here is derived from an EMBL/GenBank/DDBJ whole genome shotgun (WGS) entry which is preliminary data.</text>
</comment>
<dbReference type="OrthoDB" id="7362478at2"/>
<dbReference type="Pfam" id="PF06186">
    <property type="entry name" value="DUF992"/>
    <property type="match status" value="1"/>
</dbReference>
<feature type="signal peptide" evidence="1">
    <location>
        <begin position="1"/>
        <end position="27"/>
    </location>
</feature>
<feature type="chain" id="PRO_5020910304" evidence="1">
    <location>
        <begin position="28"/>
        <end position="160"/>
    </location>
</feature>